<dbReference type="EMBL" id="CP012098">
    <property type="protein sequence ID" value="AQP38769.1"/>
    <property type="molecule type" value="Genomic_DNA"/>
</dbReference>
<sequence length="341" mass="39796">MKKVQREDWADFAKGIGIILVRFGHQKIFGKKLIYLIYAFHMPLFFMISGYFYKNDKGAIKQIKHKAYSILMPYFSYEMAKWIMVVLKGFIINKKLDFHMNFLLGLFLNIPESQYCNPIWFFSCLFSAEVVFIIINKIIFRYCTAEKQSRNVLICTLIISAVAYVWYLHIGVRLLWNLDLALIMLPFLGVGSWIKINGILKKICDLKYMIIYAMLLVAVCIVNASFGQTNIDYAMRNYNEWFSCILVGVIGTLFILTICIKIKENKLLRFIGKNSGLYYLMIGTVTKAWGKVYQCIIGTSKNEYIYFFFTLTLALITLVPICYILNRYFAFFIGKKRVQNV</sequence>
<evidence type="ECO:0000313" key="2">
    <source>
        <dbReference type="EMBL" id="AQP38769.1"/>
    </source>
</evidence>
<dbReference type="Proteomes" id="UP000188159">
    <property type="component" value="Chromosome"/>
</dbReference>
<name>A0A1Q2C5A2_ANAHA</name>
<evidence type="ECO:0000259" key="1">
    <source>
        <dbReference type="Pfam" id="PF01757"/>
    </source>
</evidence>
<feature type="domain" description="Acyltransferase 3" evidence="1">
    <location>
        <begin position="8"/>
        <end position="324"/>
    </location>
</feature>
<dbReference type="InterPro" id="IPR002656">
    <property type="entry name" value="Acyl_transf_3_dom"/>
</dbReference>
<dbReference type="GO" id="GO:0016747">
    <property type="term" value="F:acyltransferase activity, transferring groups other than amino-acyl groups"/>
    <property type="evidence" value="ECO:0007669"/>
    <property type="project" value="InterPro"/>
</dbReference>
<dbReference type="RefSeq" id="WP_077325694.1">
    <property type="nucleotide sequence ID" value="NZ_CP012098.1"/>
</dbReference>
<dbReference type="AlphaFoldDB" id="A0A1Q2C5A2"/>
<proteinExistence type="predicted"/>
<reference evidence="2 3" key="1">
    <citation type="journal article" date="2016" name="Sci. Rep.">
        <title>Accelerated dysbiosis of gut microbiota during aggravation of DSS-induced colitis by a butyrate-producing bacterium.</title>
        <authorList>
            <person name="Zhang Q."/>
            <person name="Wu Y."/>
            <person name="Wang J."/>
            <person name="Wu G."/>
            <person name="Long W."/>
            <person name="Xue Z."/>
            <person name="Wang L."/>
            <person name="Zhang X."/>
            <person name="Pang X."/>
            <person name="Zhao Y."/>
            <person name="Zhao L."/>
            <person name="Zhang C."/>
        </authorList>
    </citation>
    <scope>NUCLEOTIDE SEQUENCE [LARGE SCALE GENOMIC DNA]</scope>
    <source>
        <strain evidence="2 3">BPB5</strain>
    </source>
</reference>
<dbReference type="PANTHER" id="PTHR37312">
    <property type="entry name" value="MEMBRANE-BOUND ACYLTRANSFERASE YKRP-RELATED"/>
    <property type="match status" value="1"/>
</dbReference>
<accession>A0A1Q2C5A2</accession>
<gene>
    <name evidence="2" type="ORF">DO83_03590</name>
</gene>
<dbReference type="PANTHER" id="PTHR37312:SF1">
    <property type="entry name" value="MEMBRANE-BOUND ACYLTRANSFERASE YKRP-RELATED"/>
    <property type="match status" value="1"/>
</dbReference>
<organism evidence="2 3">
    <name type="scientific">Anaerostipes hadrus</name>
    <dbReference type="NCBI Taxonomy" id="649756"/>
    <lineage>
        <taxon>Bacteria</taxon>
        <taxon>Bacillati</taxon>
        <taxon>Bacillota</taxon>
        <taxon>Clostridia</taxon>
        <taxon>Lachnospirales</taxon>
        <taxon>Lachnospiraceae</taxon>
        <taxon>Anaerostipes</taxon>
    </lineage>
</organism>
<dbReference type="InterPro" id="IPR052734">
    <property type="entry name" value="Nod_factor_acetyltransferase"/>
</dbReference>
<evidence type="ECO:0000313" key="3">
    <source>
        <dbReference type="Proteomes" id="UP000188159"/>
    </source>
</evidence>
<dbReference type="Pfam" id="PF01757">
    <property type="entry name" value="Acyl_transf_3"/>
    <property type="match status" value="1"/>
</dbReference>
<protein>
    <recommendedName>
        <fullName evidence="1">Acyltransferase 3 domain-containing protein</fullName>
    </recommendedName>
</protein>